<name>A0ABS4EZF9_9CLOT</name>
<evidence type="ECO:0000313" key="8">
    <source>
        <dbReference type="EMBL" id="MBP1889393.1"/>
    </source>
</evidence>
<feature type="transmembrane region" description="Helical" evidence="7">
    <location>
        <begin position="109"/>
        <end position="130"/>
    </location>
</feature>
<dbReference type="Proteomes" id="UP000783390">
    <property type="component" value="Unassembled WGS sequence"/>
</dbReference>
<evidence type="ECO:0000256" key="5">
    <source>
        <dbReference type="ARBA" id="ARBA00022989"/>
    </source>
</evidence>
<evidence type="ECO:0000256" key="2">
    <source>
        <dbReference type="ARBA" id="ARBA00022448"/>
    </source>
</evidence>
<keyword evidence="5 7" id="KW-1133">Transmembrane helix</keyword>
<dbReference type="Pfam" id="PF03547">
    <property type="entry name" value="Mem_trans"/>
    <property type="match status" value="1"/>
</dbReference>
<dbReference type="InterPro" id="IPR004776">
    <property type="entry name" value="Mem_transp_PIN-like"/>
</dbReference>
<dbReference type="PANTHER" id="PTHR36838:SF1">
    <property type="entry name" value="SLR1864 PROTEIN"/>
    <property type="match status" value="1"/>
</dbReference>
<feature type="transmembrane region" description="Helical" evidence="7">
    <location>
        <begin position="77"/>
        <end position="97"/>
    </location>
</feature>
<feature type="transmembrane region" description="Helical" evidence="7">
    <location>
        <begin position="267"/>
        <end position="287"/>
    </location>
</feature>
<protein>
    <submittedName>
        <fullName evidence="8">Permease</fullName>
    </submittedName>
</protein>
<feature type="transmembrane region" description="Helical" evidence="7">
    <location>
        <begin position="326"/>
        <end position="348"/>
    </location>
</feature>
<evidence type="ECO:0000313" key="9">
    <source>
        <dbReference type="Proteomes" id="UP000783390"/>
    </source>
</evidence>
<evidence type="ECO:0000256" key="3">
    <source>
        <dbReference type="ARBA" id="ARBA00022475"/>
    </source>
</evidence>
<dbReference type="EMBL" id="JAGGJZ010000002">
    <property type="protein sequence ID" value="MBP1889393.1"/>
    <property type="molecule type" value="Genomic_DNA"/>
</dbReference>
<reference evidence="8 9" key="1">
    <citation type="submission" date="2021-03" db="EMBL/GenBank/DDBJ databases">
        <title>Genomic Encyclopedia of Type Strains, Phase IV (KMG-IV): sequencing the most valuable type-strain genomes for metagenomic binning, comparative biology and taxonomic classification.</title>
        <authorList>
            <person name="Goeker M."/>
        </authorList>
    </citation>
    <scope>NUCLEOTIDE SEQUENCE [LARGE SCALE GENOMIC DNA]</scope>
    <source>
        <strain evidence="8 9">DSM 3984</strain>
    </source>
</reference>
<organism evidence="8 9">
    <name type="scientific">Clostridium moniliforme</name>
    <dbReference type="NCBI Taxonomy" id="39489"/>
    <lineage>
        <taxon>Bacteria</taxon>
        <taxon>Bacillati</taxon>
        <taxon>Bacillota</taxon>
        <taxon>Clostridia</taxon>
        <taxon>Eubacteriales</taxon>
        <taxon>Clostridiaceae</taxon>
        <taxon>Clostridium</taxon>
    </lineage>
</organism>
<keyword evidence="3" id="KW-1003">Cell membrane</keyword>
<comment type="caution">
    <text evidence="8">The sequence shown here is derived from an EMBL/GenBank/DDBJ whole genome shotgun (WGS) entry which is preliminary data.</text>
</comment>
<keyword evidence="9" id="KW-1185">Reference proteome</keyword>
<feature type="transmembrane region" description="Helical" evidence="7">
    <location>
        <begin position="136"/>
        <end position="155"/>
    </location>
</feature>
<evidence type="ECO:0000256" key="6">
    <source>
        <dbReference type="ARBA" id="ARBA00023136"/>
    </source>
</evidence>
<dbReference type="RefSeq" id="WP_234925774.1">
    <property type="nucleotide sequence ID" value="NZ_JAGGJZ010000002.1"/>
</dbReference>
<accession>A0ABS4EZF9</accession>
<keyword evidence="4 7" id="KW-0812">Transmembrane</keyword>
<evidence type="ECO:0000256" key="4">
    <source>
        <dbReference type="ARBA" id="ARBA00022692"/>
    </source>
</evidence>
<dbReference type="PANTHER" id="PTHR36838">
    <property type="entry name" value="AUXIN EFFLUX CARRIER FAMILY PROTEIN"/>
    <property type="match status" value="1"/>
</dbReference>
<feature type="transmembrane region" description="Helical" evidence="7">
    <location>
        <begin position="175"/>
        <end position="192"/>
    </location>
</feature>
<feature type="transmembrane region" description="Helical" evidence="7">
    <location>
        <begin position="46"/>
        <end position="65"/>
    </location>
</feature>
<sequence>MDILSILGKTLTDNAIIGAIFSSIAIIFLGFYLRKKNIINDGASKILTKVVLSVAIPALALKSFLVDINKKSMQEGINILIWGFVIYILLIIITKLIYSKYKGDKQDALRVLTVFGSTTFFGTPIVQAVYGPIGVMYSSIFNIAYRVFLYSYGYIKMSGVKMDKNNMKKNLKTMFLNPVIIATFLGLFIWLFQESLPQVAVATKAGVKNYAFLRIDQTLPWLYKPLTYLSALCSPLAWLAIGAKLATIPFKEAMASKDSWLYSIQKVIIVPLINIVLLYILNVTGILPVSYVGLATIVIMMAAPTATVAAAYAISFDKESLLSSNCSLLSTIVAVFAMPCWIVVLEVIKNLGLFV</sequence>
<gene>
    <name evidence="8" type="ORF">J2Z53_000974</name>
</gene>
<feature type="transmembrane region" description="Helical" evidence="7">
    <location>
        <begin position="293"/>
        <end position="314"/>
    </location>
</feature>
<proteinExistence type="predicted"/>
<evidence type="ECO:0000256" key="7">
    <source>
        <dbReference type="SAM" id="Phobius"/>
    </source>
</evidence>
<keyword evidence="2" id="KW-0813">Transport</keyword>
<keyword evidence="6 7" id="KW-0472">Membrane</keyword>
<evidence type="ECO:0000256" key="1">
    <source>
        <dbReference type="ARBA" id="ARBA00004141"/>
    </source>
</evidence>
<feature type="transmembrane region" description="Helical" evidence="7">
    <location>
        <begin position="226"/>
        <end position="246"/>
    </location>
</feature>
<comment type="subcellular location">
    <subcellularLocation>
        <location evidence="1">Membrane</location>
        <topology evidence="1">Multi-pass membrane protein</topology>
    </subcellularLocation>
</comment>
<feature type="transmembrane region" description="Helical" evidence="7">
    <location>
        <begin position="15"/>
        <end position="34"/>
    </location>
</feature>